<evidence type="ECO:0008006" key="2">
    <source>
        <dbReference type="Google" id="ProtNLM"/>
    </source>
</evidence>
<gene>
    <name evidence="1" type="ORF">KL86DYS1_20042</name>
</gene>
<dbReference type="RefSeq" id="WP_296941131.1">
    <property type="nucleotide sequence ID" value="NZ_LT599032.1"/>
</dbReference>
<reference evidence="1" key="1">
    <citation type="submission" date="2016-04" db="EMBL/GenBank/DDBJ databases">
        <authorList>
            <person name="Evans L.H."/>
            <person name="Alamgir A."/>
            <person name="Owens N."/>
            <person name="Weber N.D."/>
            <person name="Virtaneva K."/>
            <person name="Barbian K."/>
            <person name="Babar A."/>
            <person name="Rosenke K."/>
        </authorList>
    </citation>
    <scope>NUCLEOTIDE SEQUENCE</scope>
    <source>
        <strain evidence="1">86-1</strain>
    </source>
</reference>
<proteinExistence type="predicted"/>
<protein>
    <recommendedName>
        <fullName evidence="2">Phage protein Gp37/Gp68</fullName>
    </recommendedName>
</protein>
<accession>A0A212JKN4</accession>
<organism evidence="1">
    <name type="scientific">uncultured Dysgonomonas sp</name>
    <dbReference type="NCBI Taxonomy" id="206096"/>
    <lineage>
        <taxon>Bacteria</taxon>
        <taxon>Pseudomonadati</taxon>
        <taxon>Bacteroidota</taxon>
        <taxon>Bacteroidia</taxon>
        <taxon>Bacteroidales</taxon>
        <taxon>Dysgonomonadaceae</taxon>
        <taxon>Dysgonomonas</taxon>
        <taxon>environmental samples</taxon>
    </lineage>
</organism>
<dbReference type="AlphaFoldDB" id="A0A212JKN4"/>
<dbReference type="Pfam" id="PF07505">
    <property type="entry name" value="DUF5131"/>
    <property type="match status" value="1"/>
</dbReference>
<dbReference type="EMBL" id="FLUM01000002">
    <property type="protein sequence ID" value="SBV99855.1"/>
    <property type="molecule type" value="Genomic_DNA"/>
</dbReference>
<name>A0A212JKN4_9BACT</name>
<sequence length="245" mass="28555">MSSLWNPWHGCHKISAGCLNCYMYRGDARRGVDSTIVKQTKDFDKPVKKKRNGEYKIPPGGDVFTCFTSDFFHADADEWRPQAWSMMRERSDLNFLMITKRIDRLHIGLPEDWGEGYDNVTIACTVENQDRVDYRLPIYKKSPIKHKIIICEPLLERVDLKPYDIGSWVEHVTAGGESGKDTRACDFDWIMEIHDLCVENDISFWFKQTGTNFIKDGKSYTIPRRMQHSQARKAGIDYKKYIGKR</sequence>
<dbReference type="InterPro" id="IPR011101">
    <property type="entry name" value="DUF5131"/>
</dbReference>
<evidence type="ECO:0000313" key="1">
    <source>
        <dbReference type="EMBL" id="SBV99855.1"/>
    </source>
</evidence>